<dbReference type="PANTHER" id="PTHR30411:SF1">
    <property type="entry name" value="CYTOPLASMIC PROTEIN"/>
    <property type="match status" value="1"/>
</dbReference>
<dbReference type="SUPFAM" id="SSF55826">
    <property type="entry name" value="YbaK/ProRS associated domain"/>
    <property type="match status" value="1"/>
</dbReference>
<name>A0A7J4J177_9ARCH</name>
<sequence length="151" mass="16373">MLEDFIGVNGLKAKLFEVSSRVVSVKDVGEKVGIPSEDNAKSLLFITPENTPVLAVVLGHTRVDTKKLKSVLGVKDVRLAEPREVLEITGYEVGGVPPVSVYGVKTLLDKQVTKKDLVVCGGGDTMHLLKISPKEIIEHNEEISVEDIAKE</sequence>
<dbReference type="Proteomes" id="UP000577419">
    <property type="component" value="Unassembled WGS sequence"/>
</dbReference>
<feature type="domain" description="YbaK/aminoacyl-tRNA synthetase-associated" evidence="1">
    <location>
        <begin position="22"/>
        <end position="136"/>
    </location>
</feature>
<dbReference type="PANTHER" id="PTHR30411">
    <property type="entry name" value="CYTOPLASMIC PROTEIN"/>
    <property type="match status" value="1"/>
</dbReference>
<organism evidence="2 3">
    <name type="scientific">Candidatus Iainarchaeum sp</name>
    <dbReference type="NCBI Taxonomy" id="3101447"/>
    <lineage>
        <taxon>Archaea</taxon>
        <taxon>Candidatus Iainarchaeota</taxon>
        <taxon>Candidatus Iainarchaeia</taxon>
        <taxon>Candidatus Iainarchaeales</taxon>
        <taxon>Candidatus Iainarchaeaceae</taxon>
        <taxon>Candidatus Iainarchaeum</taxon>
    </lineage>
</organism>
<gene>
    <name evidence="2" type="ORF">HA237_06430</name>
</gene>
<dbReference type="Gene3D" id="3.90.960.10">
    <property type="entry name" value="YbaK/aminoacyl-tRNA synthetase-associated domain"/>
    <property type="match status" value="1"/>
</dbReference>
<dbReference type="EMBL" id="DUFG01000033">
    <property type="protein sequence ID" value="HIH08966.1"/>
    <property type="molecule type" value="Genomic_DNA"/>
</dbReference>
<evidence type="ECO:0000313" key="3">
    <source>
        <dbReference type="Proteomes" id="UP000577419"/>
    </source>
</evidence>
<dbReference type="AlphaFoldDB" id="A0A7J4J177"/>
<reference evidence="3" key="1">
    <citation type="journal article" date="2020" name="bioRxiv">
        <title>A rank-normalized archaeal taxonomy based on genome phylogeny resolves widespread incomplete and uneven classifications.</title>
        <authorList>
            <person name="Rinke C."/>
            <person name="Chuvochina M."/>
            <person name="Mussig A.J."/>
            <person name="Chaumeil P.-A."/>
            <person name="Waite D.W."/>
            <person name="Whitman W.B."/>
            <person name="Parks D.H."/>
            <person name="Hugenholtz P."/>
        </authorList>
    </citation>
    <scope>NUCLEOTIDE SEQUENCE [LARGE SCALE GENOMIC DNA]</scope>
</reference>
<dbReference type="InterPro" id="IPR007214">
    <property type="entry name" value="YbaK/aa-tRNA-synth-assoc-dom"/>
</dbReference>
<comment type="caution">
    <text evidence="2">The sequence shown here is derived from an EMBL/GenBank/DDBJ whole genome shotgun (WGS) entry which is preliminary data.</text>
</comment>
<protein>
    <recommendedName>
        <fullName evidence="1">YbaK/aminoacyl-tRNA synthetase-associated domain-containing protein</fullName>
    </recommendedName>
</protein>
<dbReference type="InterPro" id="IPR036754">
    <property type="entry name" value="YbaK/aa-tRNA-synt-asso_dom_sf"/>
</dbReference>
<dbReference type="GO" id="GO:0002161">
    <property type="term" value="F:aminoacyl-tRNA deacylase activity"/>
    <property type="evidence" value="ECO:0007669"/>
    <property type="project" value="InterPro"/>
</dbReference>
<dbReference type="Pfam" id="PF04073">
    <property type="entry name" value="tRNA_edit"/>
    <property type="match status" value="1"/>
</dbReference>
<proteinExistence type="predicted"/>
<evidence type="ECO:0000313" key="2">
    <source>
        <dbReference type="EMBL" id="HIH08966.1"/>
    </source>
</evidence>
<accession>A0A7J4J177</accession>
<dbReference type="CDD" id="cd04332">
    <property type="entry name" value="YbaK_like"/>
    <property type="match status" value="1"/>
</dbReference>
<evidence type="ECO:0000259" key="1">
    <source>
        <dbReference type="Pfam" id="PF04073"/>
    </source>
</evidence>